<evidence type="ECO:0000313" key="7">
    <source>
        <dbReference type="Proteomes" id="UP000253769"/>
    </source>
</evidence>
<protein>
    <recommendedName>
        <fullName evidence="5">Hemerythrin-like domain-containing protein</fullName>
    </recommendedName>
</protein>
<dbReference type="InterPro" id="IPR012827">
    <property type="entry name" value="Hemerythrin_metal-bd"/>
</dbReference>
<dbReference type="InterPro" id="IPR012312">
    <property type="entry name" value="Hemerythrin-like"/>
</dbReference>
<evidence type="ECO:0000313" key="6">
    <source>
        <dbReference type="EMBL" id="RDE22830.1"/>
    </source>
</evidence>
<dbReference type="GO" id="GO:0046872">
    <property type="term" value="F:metal ion binding"/>
    <property type="evidence" value="ECO:0007669"/>
    <property type="project" value="UniProtKB-KW"/>
</dbReference>
<dbReference type="AlphaFoldDB" id="A0A369WL77"/>
<comment type="similarity">
    <text evidence="1">Belongs to the hemerythrin family.</text>
</comment>
<keyword evidence="7" id="KW-1185">Reference proteome</keyword>
<dbReference type="Gene3D" id="1.20.120.50">
    <property type="entry name" value="Hemerythrin-like"/>
    <property type="match status" value="1"/>
</dbReference>
<dbReference type="OrthoDB" id="1122424at2"/>
<keyword evidence="2" id="KW-0479">Metal-binding</keyword>
<dbReference type="PANTHER" id="PTHR37164">
    <property type="entry name" value="BACTERIOHEMERYTHRIN"/>
    <property type="match status" value="1"/>
</dbReference>
<dbReference type="NCBIfam" id="TIGR02481">
    <property type="entry name" value="hemeryth_dom"/>
    <property type="match status" value="1"/>
</dbReference>
<keyword evidence="3" id="KW-0408">Iron</keyword>
<evidence type="ECO:0000259" key="5">
    <source>
        <dbReference type="Pfam" id="PF01814"/>
    </source>
</evidence>
<gene>
    <name evidence="6" type="ORF">DV711_09695</name>
</gene>
<dbReference type="SUPFAM" id="SSF47188">
    <property type="entry name" value="Hemerythrin-like"/>
    <property type="match status" value="1"/>
</dbReference>
<evidence type="ECO:0000256" key="1">
    <source>
        <dbReference type="ARBA" id="ARBA00010587"/>
    </source>
</evidence>
<dbReference type="PANTHER" id="PTHR37164:SF1">
    <property type="entry name" value="BACTERIOHEMERYTHRIN"/>
    <property type="match status" value="1"/>
</dbReference>
<dbReference type="CDD" id="cd12107">
    <property type="entry name" value="Hemerythrin"/>
    <property type="match status" value="1"/>
</dbReference>
<dbReference type="EMBL" id="QQOH01000002">
    <property type="protein sequence ID" value="RDE22830.1"/>
    <property type="molecule type" value="Genomic_DNA"/>
</dbReference>
<accession>A0A369WL77</accession>
<feature type="region of interest" description="Disordered" evidence="4">
    <location>
        <begin position="118"/>
        <end position="138"/>
    </location>
</feature>
<proteinExistence type="inferred from homology"/>
<reference evidence="6 7" key="1">
    <citation type="submission" date="2018-07" db="EMBL/GenBank/DDBJ databases">
        <title>Motiliproteus coralliicola sp. nov., a bacterium isolated from Coral.</title>
        <authorList>
            <person name="Wang G."/>
        </authorList>
    </citation>
    <scope>NUCLEOTIDE SEQUENCE [LARGE SCALE GENOMIC DNA]</scope>
    <source>
        <strain evidence="6 7">C34</strain>
    </source>
</reference>
<evidence type="ECO:0000256" key="3">
    <source>
        <dbReference type="ARBA" id="ARBA00023004"/>
    </source>
</evidence>
<dbReference type="Pfam" id="PF01814">
    <property type="entry name" value="Hemerythrin"/>
    <property type="match status" value="1"/>
</dbReference>
<name>A0A369WL77_9GAMM</name>
<organism evidence="6 7">
    <name type="scientific">Motiliproteus coralliicola</name>
    <dbReference type="NCBI Taxonomy" id="2283196"/>
    <lineage>
        <taxon>Bacteria</taxon>
        <taxon>Pseudomonadati</taxon>
        <taxon>Pseudomonadota</taxon>
        <taxon>Gammaproteobacteria</taxon>
        <taxon>Oceanospirillales</taxon>
        <taxon>Oceanospirillaceae</taxon>
        <taxon>Motiliproteus</taxon>
    </lineage>
</organism>
<sequence length="179" mass="20777">MPVVWQDAMSVGNLIIDDEHKYLFCLINGVELALKLDNNRAILKQLFEQLEEYTLSHFRQEEKTQLKMKYPGYIEHKMEHQRILEQMAALRQRVLESEPISAEEDLEVILEQETAKIDNYGEPGSGAAEPEPAESDSLNLDPQVQEQVVGLLRGWVLDHVLKTDMQMKKYLQRLPKNFL</sequence>
<dbReference type="InterPro" id="IPR035938">
    <property type="entry name" value="Hemerythrin-like_sf"/>
</dbReference>
<evidence type="ECO:0000256" key="4">
    <source>
        <dbReference type="SAM" id="MobiDB-lite"/>
    </source>
</evidence>
<evidence type="ECO:0000256" key="2">
    <source>
        <dbReference type="ARBA" id="ARBA00022723"/>
    </source>
</evidence>
<dbReference type="InterPro" id="IPR050669">
    <property type="entry name" value="Hemerythrin"/>
</dbReference>
<dbReference type="Proteomes" id="UP000253769">
    <property type="component" value="Unassembled WGS sequence"/>
</dbReference>
<feature type="domain" description="Hemerythrin-like" evidence="5">
    <location>
        <begin position="15"/>
        <end position="104"/>
    </location>
</feature>
<comment type="caution">
    <text evidence="6">The sequence shown here is derived from an EMBL/GenBank/DDBJ whole genome shotgun (WGS) entry which is preliminary data.</text>
</comment>